<dbReference type="PROSITE" id="PS00387">
    <property type="entry name" value="PPASE"/>
    <property type="match status" value="1"/>
</dbReference>
<organism evidence="2 3">
    <name type="scientific">Arsukibacterium indicum</name>
    <dbReference type="NCBI Taxonomy" id="2848612"/>
    <lineage>
        <taxon>Bacteria</taxon>
        <taxon>Pseudomonadati</taxon>
        <taxon>Pseudomonadota</taxon>
        <taxon>Gammaproteobacteria</taxon>
        <taxon>Chromatiales</taxon>
        <taxon>Chromatiaceae</taxon>
        <taxon>Arsukibacterium</taxon>
    </lineage>
</organism>
<evidence type="ECO:0000256" key="1">
    <source>
        <dbReference type="SAM" id="SignalP"/>
    </source>
</evidence>
<accession>A0ABS6MQ06</accession>
<feature type="signal peptide" evidence="1">
    <location>
        <begin position="1"/>
        <end position="21"/>
    </location>
</feature>
<comment type="caution">
    <text evidence="2">The sequence shown here is derived from an EMBL/GenBank/DDBJ whole genome shotgun (WGS) entry which is preliminary data.</text>
</comment>
<protein>
    <submittedName>
        <fullName evidence="2">Inorganic diphosphatase</fullName>
    </submittedName>
</protein>
<dbReference type="Pfam" id="PF08857">
    <property type="entry name" value="ParBc_2"/>
    <property type="match status" value="1"/>
</dbReference>
<dbReference type="CDD" id="cd16390">
    <property type="entry name" value="ParB_N_Srx_like"/>
    <property type="match status" value="1"/>
</dbReference>
<dbReference type="InterPro" id="IPR014956">
    <property type="entry name" value="ParBc_2"/>
</dbReference>
<keyword evidence="3" id="KW-1185">Reference proteome</keyword>
<gene>
    <name evidence="2" type="ORF">KQY15_17320</name>
</gene>
<sequence>MIMWFRVLVWCCCVLPLYSYGQQANKTAESTLLGNAVAGRILEVPLGNLRPTQSVIAHEQVNYKLALYRDNRQQMFADLCENAGWGRQVSFNKQSAPNQPDSYRCSNAGSKVRNTKQLKTVVVGADNQLYLTDGHHTFSAFYDMPEGGPELIVTVYVQAKLESTEPSAFWQQMVQQGNAWLYDAAGGRIGYQELPGNLGRQSLQNDPYRAALYFLRDGVWAKPKPAIPFVEFYWAQYLRAQSELQFPGYYSAAEYLQWLERIHSHLMRLDKGSIIFGDITAEQLGWRGKTDYVRLNQLLCHREAAGDTMGVLGIALSQRGMPIQCDKRQYLDRAKLATGLLQMPPAANADGSVNVLIEIPAGSNAKWQQDKAAPLQLEWEQQQGKLRQIHYLAYPANYGIVSNTMLTKERGGDGDPLDVVVLGQALPQGTVQQVRLVAVMRMLDNGEQDDKLLAVPLSGVFSDVTDLAELQRQFPGVTEQLQLWFEHYKGAAGDISVQRIEDKAAAMALLDISQL</sequence>
<feature type="chain" id="PRO_5046700658" evidence="1">
    <location>
        <begin position="22"/>
        <end position="515"/>
    </location>
</feature>
<evidence type="ECO:0000313" key="2">
    <source>
        <dbReference type="EMBL" id="MBV2130861.1"/>
    </source>
</evidence>
<proteinExistence type="predicted"/>
<dbReference type="PANTHER" id="PTHR10286">
    <property type="entry name" value="INORGANIC PYROPHOSPHATASE"/>
    <property type="match status" value="1"/>
</dbReference>
<keyword evidence="1" id="KW-0732">Signal</keyword>
<dbReference type="EMBL" id="JAHRID010000010">
    <property type="protein sequence ID" value="MBV2130861.1"/>
    <property type="molecule type" value="Genomic_DNA"/>
</dbReference>
<dbReference type="Pfam" id="PF00719">
    <property type="entry name" value="Pyrophosphatase"/>
    <property type="match status" value="1"/>
</dbReference>
<reference evidence="2 3" key="1">
    <citation type="submission" date="2021-06" db="EMBL/GenBank/DDBJ databases">
        <title>Rheinheimera indica sp. nov., isolated from deep-sea sediment.</title>
        <authorList>
            <person name="Wang Z."/>
            <person name="Zhang X.-Y."/>
        </authorList>
    </citation>
    <scope>NUCLEOTIDE SEQUENCE [LARGE SCALE GENOMIC DNA]</scope>
    <source>
        <strain evidence="2 3">SM2107</strain>
    </source>
</reference>
<dbReference type="Proteomes" id="UP000704611">
    <property type="component" value="Unassembled WGS sequence"/>
</dbReference>
<name>A0ABS6MQ06_9GAMM</name>
<evidence type="ECO:0000313" key="3">
    <source>
        <dbReference type="Proteomes" id="UP000704611"/>
    </source>
</evidence>
<dbReference type="InterPro" id="IPR008162">
    <property type="entry name" value="Pyrophosphatase"/>
</dbReference>